<comment type="caution">
    <text evidence="2">The sequence shown here is derived from an EMBL/GenBank/DDBJ whole genome shotgun (WGS) entry which is preliminary data.</text>
</comment>
<keyword evidence="3" id="KW-1185">Reference proteome</keyword>
<proteinExistence type="predicted"/>
<dbReference type="Proteomes" id="UP000193648">
    <property type="component" value="Unassembled WGS sequence"/>
</dbReference>
<dbReference type="InParanoid" id="A0A1Y2GE29"/>
<dbReference type="GeneID" id="33568601"/>
<feature type="region of interest" description="Disordered" evidence="1">
    <location>
        <begin position="1"/>
        <end position="33"/>
    </location>
</feature>
<protein>
    <submittedName>
        <fullName evidence="2">Uncharacterized protein</fullName>
    </submittedName>
</protein>
<name>A0A1Y2GE29_9FUNG</name>
<dbReference type="AlphaFoldDB" id="A0A1Y2GE29"/>
<dbReference type="RefSeq" id="XP_021878333.1">
    <property type="nucleotide sequence ID" value="XM_022026758.1"/>
</dbReference>
<accession>A0A1Y2GE29</accession>
<dbReference type="EMBL" id="MCFF01000038">
    <property type="protein sequence ID" value="ORZ08250.1"/>
    <property type="molecule type" value="Genomic_DNA"/>
</dbReference>
<evidence type="ECO:0000313" key="3">
    <source>
        <dbReference type="Proteomes" id="UP000193648"/>
    </source>
</evidence>
<reference evidence="2 3" key="1">
    <citation type="submission" date="2016-07" db="EMBL/GenBank/DDBJ databases">
        <title>Pervasive Adenine N6-methylation of Active Genes in Fungi.</title>
        <authorList>
            <consortium name="DOE Joint Genome Institute"/>
            <person name="Mondo S.J."/>
            <person name="Dannebaum R.O."/>
            <person name="Kuo R.C."/>
            <person name="Labutti K."/>
            <person name="Haridas S."/>
            <person name="Kuo A."/>
            <person name="Salamov A."/>
            <person name="Ahrendt S.R."/>
            <person name="Lipzen A."/>
            <person name="Sullivan W."/>
            <person name="Andreopoulos W.B."/>
            <person name="Clum A."/>
            <person name="Lindquist E."/>
            <person name="Daum C."/>
            <person name="Ramamoorthy G.K."/>
            <person name="Gryganskyi A."/>
            <person name="Culley D."/>
            <person name="Magnuson J.K."/>
            <person name="James T.Y."/>
            <person name="O'Malley M.A."/>
            <person name="Stajich J.E."/>
            <person name="Spatafora J.W."/>
            <person name="Visel A."/>
            <person name="Grigoriev I.V."/>
        </authorList>
    </citation>
    <scope>NUCLEOTIDE SEQUENCE [LARGE SCALE GENOMIC DNA]</scope>
    <source>
        <strain evidence="2 3">NRRL 3116</strain>
    </source>
</reference>
<feature type="compositionally biased region" description="Basic and acidic residues" evidence="1">
    <location>
        <begin position="14"/>
        <end position="24"/>
    </location>
</feature>
<gene>
    <name evidence="2" type="ORF">BCR41DRAFT_373288</name>
</gene>
<sequence>MSKATQCGAVQGKISKELHQEQDKQQVAIASEPPSLKDLYPSGVYINMVIVYPADVISFKAMRPDPDPEVGKDGLKRVIGNVDDNNSADVSPSRPVNFLDKLKKFKKGSADDIQLRQTKKVHLKKSKTNNF</sequence>
<organism evidence="2 3">
    <name type="scientific">Lobosporangium transversale</name>
    <dbReference type="NCBI Taxonomy" id="64571"/>
    <lineage>
        <taxon>Eukaryota</taxon>
        <taxon>Fungi</taxon>
        <taxon>Fungi incertae sedis</taxon>
        <taxon>Mucoromycota</taxon>
        <taxon>Mortierellomycotina</taxon>
        <taxon>Mortierellomycetes</taxon>
        <taxon>Mortierellales</taxon>
        <taxon>Mortierellaceae</taxon>
        <taxon>Lobosporangium</taxon>
    </lineage>
</organism>
<evidence type="ECO:0000313" key="2">
    <source>
        <dbReference type="EMBL" id="ORZ08250.1"/>
    </source>
</evidence>
<evidence type="ECO:0000256" key="1">
    <source>
        <dbReference type="SAM" id="MobiDB-lite"/>
    </source>
</evidence>
<dbReference type="OrthoDB" id="2400963at2759"/>